<dbReference type="AlphaFoldDB" id="A0A7R8UWW7"/>
<dbReference type="EMBL" id="LR899012">
    <property type="protein sequence ID" value="CAD7088046.1"/>
    <property type="molecule type" value="Genomic_DNA"/>
</dbReference>
<keyword evidence="9" id="KW-0732">Signal</keyword>
<dbReference type="InterPro" id="IPR000323">
    <property type="entry name" value="Cu2_ascorb_mOase_N"/>
</dbReference>
<evidence type="ECO:0000256" key="2">
    <source>
        <dbReference type="ARBA" id="ARBA00010676"/>
    </source>
</evidence>
<keyword evidence="12" id="KW-1185">Reference proteome</keyword>
<dbReference type="PANTHER" id="PTHR10157">
    <property type="entry name" value="DOPAMINE BETA HYDROXYLASE RELATED"/>
    <property type="match status" value="1"/>
</dbReference>
<dbReference type="FunFam" id="2.60.120.230:FF:000001">
    <property type="entry name" value="Monooxygenase, DBH-like 1"/>
    <property type="match status" value="1"/>
</dbReference>
<comment type="similarity">
    <text evidence="2">Belongs to the copper type II ascorbate-dependent monooxygenase family.</text>
</comment>
<dbReference type="SMART" id="SM00664">
    <property type="entry name" value="DoH"/>
    <property type="match status" value="1"/>
</dbReference>
<dbReference type="GO" id="GO:0042421">
    <property type="term" value="P:norepinephrine biosynthetic process"/>
    <property type="evidence" value="ECO:0007669"/>
    <property type="project" value="TreeGrafter"/>
</dbReference>
<reference evidence="11 12" key="1">
    <citation type="submission" date="2020-11" db="EMBL/GenBank/DDBJ databases">
        <authorList>
            <person name="Wallbank WR R."/>
            <person name="Pardo Diaz C."/>
            <person name="Kozak K."/>
            <person name="Martin S."/>
            <person name="Jiggins C."/>
            <person name="Moest M."/>
            <person name="Warren A I."/>
            <person name="Generalovic N T."/>
            <person name="Byers J.R.P. K."/>
            <person name="Montejo-Kovacevich G."/>
            <person name="Yen C E."/>
        </authorList>
    </citation>
    <scope>NUCLEOTIDE SEQUENCE [LARGE SCALE GENOMIC DNA]</scope>
</reference>
<keyword evidence="4" id="KW-0560">Oxidoreductase</keyword>
<dbReference type="Pfam" id="PF01082">
    <property type="entry name" value="Cu2_monooxygen"/>
    <property type="match status" value="1"/>
</dbReference>
<dbReference type="Pfam" id="PF03351">
    <property type="entry name" value="DOMON"/>
    <property type="match status" value="1"/>
</dbReference>
<organism evidence="11 12">
    <name type="scientific">Hermetia illucens</name>
    <name type="common">Black soldier fly</name>
    <dbReference type="NCBI Taxonomy" id="343691"/>
    <lineage>
        <taxon>Eukaryota</taxon>
        <taxon>Metazoa</taxon>
        <taxon>Ecdysozoa</taxon>
        <taxon>Arthropoda</taxon>
        <taxon>Hexapoda</taxon>
        <taxon>Insecta</taxon>
        <taxon>Pterygota</taxon>
        <taxon>Neoptera</taxon>
        <taxon>Endopterygota</taxon>
        <taxon>Diptera</taxon>
        <taxon>Brachycera</taxon>
        <taxon>Stratiomyomorpha</taxon>
        <taxon>Stratiomyidae</taxon>
        <taxon>Hermetiinae</taxon>
        <taxon>Hermetia</taxon>
    </lineage>
</organism>
<dbReference type="InterPro" id="IPR045266">
    <property type="entry name" value="DOH_DOMON"/>
</dbReference>
<dbReference type="Proteomes" id="UP000594454">
    <property type="component" value="Chromosome 4"/>
</dbReference>
<dbReference type="Gene3D" id="2.60.120.230">
    <property type="match status" value="1"/>
</dbReference>
<proteinExistence type="inferred from homology"/>
<dbReference type="FunFam" id="2.60.120.310:FF:000004">
    <property type="entry name" value="DBH-like monooxygenase protein 1"/>
    <property type="match status" value="1"/>
</dbReference>
<accession>A0A7R8UWW7</accession>
<dbReference type="GO" id="GO:0005615">
    <property type="term" value="C:extracellular space"/>
    <property type="evidence" value="ECO:0007669"/>
    <property type="project" value="TreeGrafter"/>
</dbReference>
<dbReference type="GO" id="GO:0004500">
    <property type="term" value="F:dopamine beta-monooxygenase activity"/>
    <property type="evidence" value="ECO:0007669"/>
    <property type="project" value="InterPro"/>
</dbReference>
<dbReference type="InterPro" id="IPR024548">
    <property type="entry name" value="Cu2_monoox_C"/>
</dbReference>
<feature type="chain" id="PRO_5030976660" description="DOMON domain-containing protein" evidence="9">
    <location>
        <begin position="20"/>
        <end position="704"/>
    </location>
</feature>
<dbReference type="PROSITE" id="PS00084">
    <property type="entry name" value="CU2_MONOOXYGENASE_1"/>
    <property type="match status" value="1"/>
</dbReference>
<evidence type="ECO:0000313" key="12">
    <source>
        <dbReference type="Proteomes" id="UP000594454"/>
    </source>
</evidence>
<protein>
    <recommendedName>
        <fullName evidence="10">DOMON domain-containing protein</fullName>
    </recommendedName>
</protein>
<dbReference type="CDD" id="cd09631">
    <property type="entry name" value="DOMON_DOH"/>
    <property type="match status" value="1"/>
</dbReference>
<evidence type="ECO:0000256" key="6">
    <source>
        <dbReference type="ARBA" id="ARBA00023033"/>
    </source>
</evidence>
<dbReference type="InterPro" id="IPR014784">
    <property type="entry name" value="Cu2_ascorb_mOase-like_C"/>
</dbReference>
<dbReference type="GO" id="GO:0005507">
    <property type="term" value="F:copper ion binding"/>
    <property type="evidence" value="ECO:0007669"/>
    <property type="project" value="InterPro"/>
</dbReference>
<dbReference type="InterPro" id="IPR020611">
    <property type="entry name" value="Cu2_ascorb_mOase_CS-1"/>
</dbReference>
<keyword evidence="5" id="KW-0186">Copper</keyword>
<keyword evidence="7" id="KW-1015">Disulfide bond</keyword>
<dbReference type="Gene3D" id="2.60.120.310">
    <property type="entry name" value="Copper type II, ascorbate-dependent monooxygenase, N-terminal domain"/>
    <property type="match status" value="1"/>
</dbReference>
<evidence type="ECO:0000259" key="10">
    <source>
        <dbReference type="PROSITE" id="PS50836"/>
    </source>
</evidence>
<dbReference type="InterPro" id="IPR008977">
    <property type="entry name" value="PHM/PNGase_F_dom_sf"/>
</dbReference>
<dbReference type="SUPFAM" id="SSF49742">
    <property type="entry name" value="PHM/PNGase F"/>
    <property type="match status" value="2"/>
</dbReference>
<dbReference type="PANTHER" id="PTHR10157:SF23">
    <property type="entry name" value="MOXD1 HOMOLOG 1"/>
    <property type="match status" value="1"/>
</dbReference>
<dbReference type="InterPro" id="IPR036939">
    <property type="entry name" value="Cu2_ascorb_mOase_N_sf"/>
</dbReference>
<feature type="signal peptide" evidence="9">
    <location>
        <begin position="1"/>
        <end position="19"/>
    </location>
</feature>
<evidence type="ECO:0000256" key="5">
    <source>
        <dbReference type="ARBA" id="ARBA00023008"/>
    </source>
</evidence>
<dbReference type="GO" id="GO:0042420">
    <property type="term" value="P:dopamine catabolic process"/>
    <property type="evidence" value="ECO:0007669"/>
    <property type="project" value="TreeGrafter"/>
</dbReference>
<evidence type="ECO:0000256" key="3">
    <source>
        <dbReference type="ARBA" id="ARBA00022723"/>
    </source>
</evidence>
<evidence type="ECO:0000256" key="8">
    <source>
        <dbReference type="ARBA" id="ARBA00023180"/>
    </source>
</evidence>
<evidence type="ECO:0000256" key="9">
    <source>
        <dbReference type="SAM" id="SignalP"/>
    </source>
</evidence>
<evidence type="ECO:0000256" key="7">
    <source>
        <dbReference type="ARBA" id="ARBA00023157"/>
    </source>
</evidence>
<evidence type="ECO:0000313" key="11">
    <source>
        <dbReference type="EMBL" id="CAD7088046.1"/>
    </source>
</evidence>
<dbReference type="Pfam" id="PF03712">
    <property type="entry name" value="Cu2_monoox_C"/>
    <property type="match status" value="1"/>
</dbReference>
<comment type="cofactor">
    <cofactor evidence="1">
        <name>Cu(2+)</name>
        <dbReference type="ChEBI" id="CHEBI:29036"/>
    </cofactor>
</comment>
<dbReference type="PROSITE" id="PS50836">
    <property type="entry name" value="DOMON"/>
    <property type="match status" value="1"/>
</dbReference>
<dbReference type="InterPro" id="IPR000945">
    <property type="entry name" value="DBH-like"/>
</dbReference>
<dbReference type="GO" id="GO:0030667">
    <property type="term" value="C:secretory granule membrane"/>
    <property type="evidence" value="ECO:0007669"/>
    <property type="project" value="TreeGrafter"/>
</dbReference>
<name>A0A7R8UWW7_HERIL</name>
<evidence type="ECO:0000256" key="4">
    <source>
        <dbReference type="ARBA" id="ARBA00023002"/>
    </source>
</evidence>
<dbReference type="InterPro" id="IPR005018">
    <property type="entry name" value="DOMON_domain"/>
</dbReference>
<evidence type="ECO:0000256" key="1">
    <source>
        <dbReference type="ARBA" id="ARBA00001973"/>
    </source>
</evidence>
<sequence length="704" mass="79713">MKVLWLKILCTCLSGLLLAADSAKGSSQHHRIVHHDWKRSEVMDANGLYVLEWWTKPKEIFFRVTVNTVGFIGLGFSPKDGKMAKSDLVLVWVDDRTAKPNALDCHGSSTGNGAPIQDDTQNYNIISGSQNGTHTQVEFSRELETCDPHDVQIGMDTIKVLWSFGEKDPIHGNLKGHGTNRGVKSLHLLEPMFRKPTNRNEIKQWDVTVRNVTVDSNMDTLYWCKIMKIPDLPEKHHIIGYEALLSKESTTNKPLVHHMTLFECSAMSYPSSDPASWDVWVKSNGAVCNSNLLTPMDWDSCISPVAVWAVGSSGQFLPQHVGIPIGGTNGPKYYMLEIHYDNPKAQKIVDNSGFRIHYTRHLRKNDAGMMISGVSVSDTQLIPPGQKLYRNIGICGQSCTSAMFPEDGIRIISGTLHSHLAGRKMKLRHIRDGKELERIIEDDNYDFNYQQVRQLGNETVVLPGDIIITDCAYETSNRKWPTFGGYSTKQEMCLSFLTYYPRIDLAGCYSMTPVREFFETFGVYQFYELNMTDVENLFLYRGNIVDLLPTTVLATVPPTKLPSNKSIHSEKGIKDKMYADEEDVLLQQSLLNKLLISDPVEFHDRTFLSHLNQLPWNEPLFTKRVEQLMITGKHMTFCRVVNESVSIPPEIMRYPNFTTYVKPASHCPFQIPIEEASPSSHPQIYNPSSLMTALCLLALRYLRV</sequence>
<dbReference type="OMA" id="MITGKHM"/>
<dbReference type="OrthoDB" id="10003276at2759"/>
<dbReference type="GO" id="GO:0006589">
    <property type="term" value="P:octopamine biosynthetic process"/>
    <property type="evidence" value="ECO:0007669"/>
    <property type="project" value="TreeGrafter"/>
</dbReference>
<dbReference type="InParanoid" id="A0A7R8UWW7"/>
<dbReference type="FunCoup" id="A0A7R8UWW7">
    <property type="interactions" value="19"/>
</dbReference>
<keyword evidence="8" id="KW-0325">Glycoprotein</keyword>
<keyword evidence="3" id="KW-0479">Metal-binding</keyword>
<gene>
    <name evidence="11" type="ORF">HERILL_LOCUS10704</name>
</gene>
<feature type="domain" description="DOMON" evidence="10">
    <location>
        <begin position="47"/>
        <end position="165"/>
    </location>
</feature>
<keyword evidence="6" id="KW-0503">Monooxygenase</keyword>